<dbReference type="Proteomes" id="UP000276133">
    <property type="component" value="Unassembled WGS sequence"/>
</dbReference>
<keyword evidence="2" id="KW-1185">Reference proteome</keyword>
<reference evidence="1 2" key="1">
    <citation type="journal article" date="2018" name="Sci. Rep.">
        <title>Genomic signatures of local adaptation to the degree of environmental predictability in rotifers.</title>
        <authorList>
            <person name="Franch-Gras L."/>
            <person name="Hahn C."/>
            <person name="Garcia-Roger E.M."/>
            <person name="Carmona M.J."/>
            <person name="Serra M."/>
            <person name="Gomez A."/>
        </authorList>
    </citation>
    <scope>NUCLEOTIDE SEQUENCE [LARGE SCALE GENOMIC DNA]</scope>
    <source>
        <strain evidence="1">HYR1</strain>
    </source>
</reference>
<organism evidence="1 2">
    <name type="scientific">Brachionus plicatilis</name>
    <name type="common">Marine rotifer</name>
    <name type="synonym">Brachionus muelleri</name>
    <dbReference type="NCBI Taxonomy" id="10195"/>
    <lineage>
        <taxon>Eukaryota</taxon>
        <taxon>Metazoa</taxon>
        <taxon>Spiralia</taxon>
        <taxon>Gnathifera</taxon>
        <taxon>Rotifera</taxon>
        <taxon>Eurotatoria</taxon>
        <taxon>Monogononta</taxon>
        <taxon>Pseudotrocha</taxon>
        <taxon>Ploima</taxon>
        <taxon>Brachionidae</taxon>
        <taxon>Brachionus</taxon>
    </lineage>
</organism>
<dbReference type="EMBL" id="REGN01006988">
    <property type="protein sequence ID" value="RNA07596.1"/>
    <property type="molecule type" value="Genomic_DNA"/>
</dbReference>
<proteinExistence type="predicted"/>
<evidence type="ECO:0000313" key="2">
    <source>
        <dbReference type="Proteomes" id="UP000276133"/>
    </source>
</evidence>
<accession>A0A3M7Q864</accession>
<sequence length="168" mass="19427">MLYLVDSSILKEIISFINLSLIGLNFKRLEALYISGLGYFLRRNDLIKLSDKLSLLIEFTNSSIIKKVLSNILMAASSRSVTKIKTSSEKQQNQIYLNIGAIFYDFKDLTIESTGNLTPAANNIYYYYYLFDSPPIWTKFTNSNIHFTLGWILVYFKNSVRDFLRICI</sequence>
<dbReference type="AlphaFoldDB" id="A0A3M7Q864"/>
<comment type="caution">
    <text evidence="1">The sequence shown here is derived from an EMBL/GenBank/DDBJ whole genome shotgun (WGS) entry which is preliminary data.</text>
</comment>
<name>A0A3M7Q864_BRAPC</name>
<protein>
    <submittedName>
        <fullName evidence="1">Uncharacterized protein</fullName>
    </submittedName>
</protein>
<gene>
    <name evidence="1" type="ORF">BpHYR1_023391</name>
</gene>
<evidence type="ECO:0000313" key="1">
    <source>
        <dbReference type="EMBL" id="RNA07596.1"/>
    </source>
</evidence>